<sequence length="227" mass="24235">MNAQNAEAYQDTKMQETTSQVSEAEAAAAAEAVAAAADADGETAGAEEQSSDPQMEIALLRTQVQVLAQKAKEDHDSMLRAVAEADNARKRAEADVERERKFAMEKFIKAIIPVYDSLDRALELSDRNDPASKATLDGVESTITLLLKELGAFGLECINPVGEAFNPNVHQAISVAPSAEMAPNHVLAVMQKGFILNGRVVRPAMVMVSKAAEPAENKESGSINVQA</sequence>
<evidence type="ECO:0000256" key="5">
    <source>
        <dbReference type="ARBA" id="ARBA00023016"/>
    </source>
</evidence>
<name>A0A9D9DB30_9GAMM</name>
<dbReference type="CDD" id="cd00446">
    <property type="entry name" value="GrpE"/>
    <property type="match status" value="1"/>
</dbReference>
<evidence type="ECO:0000256" key="10">
    <source>
        <dbReference type="HAMAP-Rule" id="MF_01151"/>
    </source>
</evidence>
<feature type="compositionally biased region" description="Low complexity" evidence="13">
    <location>
        <begin position="16"/>
        <end position="48"/>
    </location>
</feature>
<dbReference type="GO" id="GO:0005829">
    <property type="term" value="C:cytosol"/>
    <property type="evidence" value="ECO:0007669"/>
    <property type="project" value="TreeGrafter"/>
</dbReference>
<dbReference type="InterPro" id="IPR013805">
    <property type="entry name" value="GrpE_CC"/>
</dbReference>
<dbReference type="FunFam" id="2.30.22.10:FF:000001">
    <property type="entry name" value="Protein GrpE"/>
    <property type="match status" value="1"/>
</dbReference>
<evidence type="ECO:0000256" key="11">
    <source>
        <dbReference type="RuleBase" id="RU000639"/>
    </source>
</evidence>
<gene>
    <name evidence="10 14" type="primary">grpE</name>
    <name evidence="14" type="ORF">IAB19_04490</name>
</gene>
<evidence type="ECO:0000256" key="2">
    <source>
        <dbReference type="ARBA" id="ARBA00009054"/>
    </source>
</evidence>
<accession>A0A9D9DB30</accession>
<dbReference type="GO" id="GO:0051087">
    <property type="term" value="F:protein-folding chaperone binding"/>
    <property type="evidence" value="ECO:0007669"/>
    <property type="project" value="InterPro"/>
</dbReference>
<evidence type="ECO:0000256" key="12">
    <source>
        <dbReference type="RuleBase" id="RU004478"/>
    </source>
</evidence>
<comment type="similarity">
    <text evidence="2 10 12">Belongs to the GrpE family.</text>
</comment>
<dbReference type="GO" id="GO:0006457">
    <property type="term" value="P:protein folding"/>
    <property type="evidence" value="ECO:0007669"/>
    <property type="project" value="InterPro"/>
</dbReference>
<keyword evidence="4 10" id="KW-0963">Cytoplasm</keyword>
<dbReference type="NCBIfam" id="NF010748">
    <property type="entry name" value="PRK14150.1"/>
    <property type="match status" value="1"/>
</dbReference>
<dbReference type="PANTHER" id="PTHR21237:SF23">
    <property type="entry name" value="GRPE PROTEIN HOMOLOG, MITOCHONDRIAL"/>
    <property type="match status" value="1"/>
</dbReference>
<dbReference type="HAMAP" id="MF_01151">
    <property type="entry name" value="GrpE"/>
    <property type="match status" value="1"/>
</dbReference>
<evidence type="ECO:0000256" key="7">
    <source>
        <dbReference type="ARBA" id="ARBA00053401"/>
    </source>
</evidence>
<evidence type="ECO:0000256" key="3">
    <source>
        <dbReference type="ARBA" id="ARBA00011738"/>
    </source>
</evidence>
<dbReference type="Proteomes" id="UP000823631">
    <property type="component" value="Unassembled WGS sequence"/>
</dbReference>
<dbReference type="InterPro" id="IPR009012">
    <property type="entry name" value="GrpE_head"/>
</dbReference>
<dbReference type="EMBL" id="JADINH010000096">
    <property type="protein sequence ID" value="MBO8415622.1"/>
    <property type="molecule type" value="Genomic_DNA"/>
</dbReference>
<proteinExistence type="inferred from homology"/>
<dbReference type="AlphaFoldDB" id="A0A9D9DB30"/>
<dbReference type="PANTHER" id="PTHR21237">
    <property type="entry name" value="GRPE PROTEIN"/>
    <property type="match status" value="1"/>
</dbReference>
<evidence type="ECO:0000256" key="4">
    <source>
        <dbReference type="ARBA" id="ARBA00022490"/>
    </source>
</evidence>
<dbReference type="Gene3D" id="3.90.20.20">
    <property type="match status" value="1"/>
</dbReference>
<dbReference type="PROSITE" id="PS01071">
    <property type="entry name" value="GRPE"/>
    <property type="match status" value="1"/>
</dbReference>
<dbReference type="PRINTS" id="PR00773">
    <property type="entry name" value="GRPEPROTEIN"/>
</dbReference>
<reference evidence="14" key="2">
    <citation type="journal article" date="2021" name="PeerJ">
        <title>Extensive microbial diversity within the chicken gut microbiome revealed by metagenomics and culture.</title>
        <authorList>
            <person name="Gilroy R."/>
            <person name="Ravi A."/>
            <person name="Getino M."/>
            <person name="Pursley I."/>
            <person name="Horton D.L."/>
            <person name="Alikhan N.F."/>
            <person name="Baker D."/>
            <person name="Gharbi K."/>
            <person name="Hall N."/>
            <person name="Watson M."/>
            <person name="Adriaenssens E.M."/>
            <person name="Foster-Nyarko E."/>
            <person name="Jarju S."/>
            <person name="Secka A."/>
            <person name="Antonio M."/>
            <person name="Oren A."/>
            <person name="Chaudhuri R.R."/>
            <person name="La Ragione R."/>
            <person name="Hildebrand F."/>
            <person name="Pallen M.J."/>
        </authorList>
    </citation>
    <scope>NUCLEOTIDE SEQUENCE</scope>
    <source>
        <strain evidence="14">17213</strain>
    </source>
</reference>
<dbReference type="GO" id="GO:0000774">
    <property type="term" value="F:adenyl-nucleotide exchange factor activity"/>
    <property type="evidence" value="ECO:0007669"/>
    <property type="project" value="InterPro"/>
</dbReference>
<dbReference type="SUPFAM" id="SSF58014">
    <property type="entry name" value="Coiled-coil domain of nucleotide exchange factor GrpE"/>
    <property type="match status" value="1"/>
</dbReference>
<feature type="region of interest" description="Disordered" evidence="13">
    <location>
        <begin position="1"/>
        <end position="54"/>
    </location>
</feature>
<dbReference type="GO" id="GO:0042803">
    <property type="term" value="F:protein homodimerization activity"/>
    <property type="evidence" value="ECO:0007669"/>
    <property type="project" value="InterPro"/>
</dbReference>
<comment type="subcellular location">
    <subcellularLocation>
        <location evidence="1 10">Cytoplasm</location>
    </subcellularLocation>
</comment>
<comment type="subunit">
    <text evidence="3 10">Homodimer.</text>
</comment>
<keyword evidence="6 10" id="KW-0143">Chaperone</keyword>
<dbReference type="GO" id="GO:0051082">
    <property type="term" value="F:unfolded protein binding"/>
    <property type="evidence" value="ECO:0007669"/>
    <property type="project" value="TreeGrafter"/>
</dbReference>
<dbReference type="Gene3D" id="2.30.22.10">
    <property type="entry name" value="Head domain of nucleotide exchange factor GrpE"/>
    <property type="match status" value="1"/>
</dbReference>
<organism evidence="14 15">
    <name type="scientific">Candidatus Avisuccinivibrio stercorigallinarum</name>
    <dbReference type="NCBI Taxonomy" id="2840704"/>
    <lineage>
        <taxon>Bacteria</taxon>
        <taxon>Pseudomonadati</taxon>
        <taxon>Pseudomonadota</taxon>
        <taxon>Gammaproteobacteria</taxon>
        <taxon>Aeromonadales</taxon>
        <taxon>Succinivibrionaceae</taxon>
        <taxon>Succinivibrionaceae incertae sedis</taxon>
        <taxon>Candidatus Avisuccinivibrio</taxon>
    </lineage>
</organism>
<evidence type="ECO:0000256" key="6">
    <source>
        <dbReference type="ARBA" id="ARBA00023186"/>
    </source>
</evidence>
<evidence type="ECO:0000313" key="14">
    <source>
        <dbReference type="EMBL" id="MBO8415622.1"/>
    </source>
</evidence>
<evidence type="ECO:0000256" key="9">
    <source>
        <dbReference type="ARBA" id="ARBA00076414"/>
    </source>
</evidence>
<evidence type="ECO:0000256" key="8">
    <source>
        <dbReference type="ARBA" id="ARBA00072274"/>
    </source>
</evidence>
<evidence type="ECO:0000256" key="1">
    <source>
        <dbReference type="ARBA" id="ARBA00004496"/>
    </source>
</evidence>
<protein>
    <recommendedName>
        <fullName evidence="8 10">Protein GrpE</fullName>
    </recommendedName>
    <alternativeName>
        <fullName evidence="9 10">HSP-70 cofactor</fullName>
    </alternativeName>
</protein>
<comment type="caution">
    <text evidence="14">The sequence shown here is derived from an EMBL/GenBank/DDBJ whole genome shotgun (WGS) entry which is preliminary data.</text>
</comment>
<evidence type="ECO:0000313" key="15">
    <source>
        <dbReference type="Proteomes" id="UP000823631"/>
    </source>
</evidence>
<dbReference type="SUPFAM" id="SSF51064">
    <property type="entry name" value="Head domain of nucleotide exchange factor GrpE"/>
    <property type="match status" value="1"/>
</dbReference>
<dbReference type="Pfam" id="PF01025">
    <property type="entry name" value="GrpE"/>
    <property type="match status" value="1"/>
</dbReference>
<keyword evidence="5 10" id="KW-0346">Stress response</keyword>
<comment type="function">
    <text evidence="7 10 11">Participates actively in the response to hyperosmotic and heat shock by preventing the aggregation of stress-denatured proteins, in association with DnaK and GrpE. It is the nucleotide exchange factor for DnaK and may function as a thermosensor. Unfolded proteins bind initially to DnaJ; upon interaction with the DnaJ-bound protein, DnaK hydrolyzes its bound ATP, resulting in the formation of a stable complex. GrpE releases ADP from DnaK; ATP binding to DnaK triggers the release of the substrate protein, thus completing the reaction cycle. Several rounds of ATP-dependent interactions between DnaJ, DnaK and GrpE are required for fully efficient folding.</text>
</comment>
<dbReference type="InterPro" id="IPR000740">
    <property type="entry name" value="GrpE"/>
</dbReference>
<evidence type="ECO:0000256" key="13">
    <source>
        <dbReference type="SAM" id="MobiDB-lite"/>
    </source>
</evidence>
<reference evidence="14" key="1">
    <citation type="submission" date="2020-10" db="EMBL/GenBank/DDBJ databases">
        <authorList>
            <person name="Gilroy R."/>
        </authorList>
    </citation>
    <scope>NUCLEOTIDE SEQUENCE</scope>
    <source>
        <strain evidence="14">17213</strain>
    </source>
</reference>